<dbReference type="EMBL" id="HBUF01611154">
    <property type="protein sequence ID" value="CAG6778728.1"/>
    <property type="molecule type" value="Transcribed_RNA"/>
</dbReference>
<protein>
    <submittedName>
        <fullName evidence="2">Uncharacterized protein</fullName>
    </submittedName>
</protein>
<sequence length="338" mass="37661">MMLFPEFCGGGDDSDSEKKAGPTATYFSHFRYSDEEEQSSGEEQSCIRGTSNSNSRRPSGRNIDVPVSVMGGWRHSVLIDSSVSGRSQASSDSGRHYSEKDGDQLAGHDQGSTSTGIPSELRSIIVREFQKTHLKNIILHDVYSISNQFRAQARLAAGVRRSTKNAFCIVAYHGDHFHVVHDCSFQSNQCRCAYINKITSRFGQRLGRRSLPRFQFSFEHAEHSVLYMEKGSRLVDYLQIGGRQWTRSSCEARLIRLCGVQGSEQRKLLENSDIQDTVQCFLGCPDGSGSKETAEGDWKGIQAGNVGPVVGARRPGATLLHWFDCKIWTAENVHTRSR</sequence>
<dbReference type="AlphaFoldDB" id="A0A8D8T7C2"/>
<dbReference type="EMBL" id="HBUF01253220">
    <property type="protein sequence ID" value="CAG6680765.1"/>
    <property type="molecule type" value="Transcribed_RNA"/>
</dbReference>
<proteinExistence type="predicted"/>
<accession>A0A8D8T7C2</accession>
<dbReference type="EMBL" id="HBUF01611155">
    <property type="protein sequence ID" value="CAG6778730.1"/>
    <property type="molecule type" value="Transcribed_RNA"/>
</dbReference>
<evidence type="ECO:0000313" key="2">
    <source>
        <dbReference type="EMBL" id="CAG6680767.1"/>
    </source>
</evidence>
<name>A0A8D8T7C2_9HEMI</name>
<dbReference type="EMBL" id="HBUF01253221">
    <property type="protein sequence ID" value="CAG6680767.1"/>
    <property type="molecule type" value="Transcribed_RNA"/>
</dbReference>
<feature type="compositionally biased region" description="Low complexity" evidence="1">
    <location>
        <begin position="41"/>
        <end position="62"/>
    </location>
</feature>
<evidence type="ECO:0000256" key="1">
    <source>
        <dbReference type="SAM" id="MobiDB-lite"/>
    </source>
</evidence>
<reference evidence="2" key="1">
    <citation type="submission" date="2021-05" db="EMBL/GenBank/DDBJ databases">
        <authorList>
            <person name="Alioto T."/>
            <person name="Alioto T."/>
            <person name="Gomez Garrido J."/>
        </authorList>
    </citation>
    <scope>NUCLEOTIDE SEQUENCE</scope>
</reference>
<feature type="region of interest" description="Disordered" evidence="1">
    <location>
        <begin position="84"/>
        <end position="116"/>
    </location>
</feature>
<organism evidence="2">
    <name type="scientific">Cacopsylla melanoneura</name>
    <dbReference type="NCBI Taxonomy" id="428564"/>
    <lineage>
        <taxon>Eukaryota</taxon>
        <taxon>Metazoa</taxon>
        <taxon>Ecdysozoa</taxon>
        <taxon>Arthropoda</taxon>
        <taxon>Hexapoda</taxon>
        <taxon>Insecta</taxon>
        <taxon>Pterygota</taxon>
        <taxon>Neoptera</taxon>
        <taxon>Paraneoptera</taxon>
        <taxon>Hemiptera</taxon>
        <taxon>Sternorrhyncha</taxon>
        <taxon>Psylloidea</taxon>
        <taxon>Psyllidae</taxon>
        <taxon>Psyllinae</taxon>
        <taxon>Cacopsylla</taxon>
    </lineage>
</organism>
<dbReference type="EMBL" id="HBUF01089139">
    <property type="protein sequence ID" value="CAG6635199.1"/>
    <property type="molecule type" value="Transcribed_RNA"/>
</dbReference>
<feature type="region of interest" description="Disordered" evidence="1">
    <location>
        <begin position="1"/>
        <end position="67"/>
    </location>
</feature>
<dbReference type="EMBL" id="HBUF01089138">
    <property type="protein sequence ID" value="CAG6635197.1"/>
    <property type="molecule type" value="Transcribed_RNA"/>
</dbReference>
<feature type="compositionally biased region" description="Basic and acidic residues" evidence="1">
    <location>
        <begin position="93"/>
        <end position="103"/>
    </location>
</feature>